<reference evidence="4" key="1">
    <citation type="submission" date="2017-02" db="UniProtKB">
        <authorList>
            <consortium name="WormBaseParasite"/>
        </authorList>
    </citation>
    <scope>IDENTIFICATION</scope>
</reference>
<dbReference type="EMBL" id="UYYA01003860">
    <property type="protein sequence ID" value="VDM56844.1"/>
    <property type="molecule type" value="Genomic_DNA"/>
</dbReference>
<dbReference type="OMA" id="ICHHTIL"/>
<keyword evidence="1" id="KW-0732">Signal</keyword>
<evidence type="ECO:0000313" key="4">
    <source>
        <dbReference type="WBParaSite" id="ACOC_0000525801-mRNA-1"/>
    </source>
</evidence>
<accession>A0A0R3PKT7</accession>
<dbReference type="OrthoDB" id="5787624at2759"/>
<name>A0A0R3PKT7_ANGCS</name>
<keyword evidence="3" id="KW-1185">Reference proteome</keyword>
<dbReference type="WBParaSite" id="ACOC_0000525801-mRNA-1">
    <property type="protein sequence ID" value="ACOC_0000525801-mRNA-1"/>
    <property type="gene ID" value="ACOC_0000525801"/>
</dbReference>
<gene>
    <name evidence="2" type="ORF">ACOC_LOCUS5259</name>
</gene>
<protein>
    <submittedName>
        <fullName evidence="4">Secreted protein</fullName>
    </submittedName>
</protein>
<feature type="signal peptide" evidence="1">
    <location>
        <begin position="1"/>
        <end position="17"/>
    </location>
</feature>
<organism evidence="4">
    <name type="scientific">Angiostrongylus costaricensis</name>
    <name type="common">Nematode worm</name>
    <dbReference type="NCBI Taxonomy" id="334426"/>
    <lineage>
        <taxon>Eukaryota</taxon>
        <taxon>Metazoa</taxon>
        <taxon>Ecdysozoa</taxon>
        <taxon>Nematoda</taxon>
        <taxon>Chromadorea</taxon>
        <taxon>Rhabditida</taxon>
        <taxon>Rhabditina</taxon>
        <taxon>Rhabditomorpha</taxon>
        <taxon>Strongyloidea</taxon>
        <taxon>Metastrongylidae</taxon>
        <taxon>Angiostrongylus</taxon>
    </lineage>
</organism>
<dbReference type="AlphaFoldDB" id="A0A0R3PKT7"/>
<reference evidence="2 3" key="2">
    <citation type="submission" date="2018-11" db="EMBL/GenBank/DDBJ databases">
        <authorList>
            <consortium name="Pathogen Informatics"/>
        </authorList>
    </citation>
    <scope>NUCLEOTIDE SEQUENCE [LARGE SCALE GENOMIC DNA]</scope>
    <source>
        <strain evidence="2 3">Costa Rica</strain>
    </source>
</reference>
<dbReference type="Proteomes" id="UP000267027">
    <property type="component" value="Unassembled WGS sequence"/>
</dbReference>
<evidence type="ECO:0000256" key="1">
    <source>
        <dbReference type="SAM" id="SignalP"/>
    </source>
</evidence>
<proteinExistence type="predicted"/>
<sequence>MIIPFILLFFSFTFVDSGAVGECRSECVEQNLYKIVRVHLKEDLVMVGICKNTSVSIGSLSTVIPFVCHRKHGIWKLDNAVSSVGLLSSPPRAVAAHVDQREICHHTILIPGWWRILVLVYS</sequence>
<feature type="chain" id="PRO_5043130179" evidence="1">
    <location>
        <begin position="18"/>
        <end position="122"/>
    </location>
</feature>
<evidence type="ECO:0000313" key="2">
    <source>
        <dbReference type="EMBL" id="VDM56844.1"/>
    </source>
</evidence>
<evidence type="ECO:0000313" key="3">
    <source>
        <dbReference type="Proteomes" id="UP000267027"/>
    </source>
</evidence>